<dbReference type="Pfam" id="PF05608">
    <property type="entry name" value="RTE1"/>
    <property type="match status" value="1"/>
</dbReference>
<dbReference type="EMBL" id="CANTFM010000830">
    <property type="protein sequence ID" value="CAI5730630.1"/>
    <property type="molecule type" value="Genomic_DNA"/>
</dbReference>
<organism evidence="1 2">
    <name type="scientific">Peronospora destructor</name>
    <dbReference type="NCBI Taxonomy" id="86335"/>
    <lineage>
        <taxon>Eukaryota</taxon>
        <taxon>Sar</taxon>
        <taxon>Stramenopiles</taxon>
        <taxon>Oomycota</taxon>
        <taxon>Peronosporomycetes</taxon>
        <taxon>Peronosporales</taxon>
        <taxon>Peronosporaceae</taxon>
        <taxon>Peronospora</taxon>
    </lineage>
</organism>
<comment type="caution">
    <text evidence="1">The sequence shown here is derived from an EMBL/GenBank/DDBJ whole genome shotgun (WGS) entry which is preliminary data.</text>
</comment>
<evidence type="ECO:0000313" key="2">
    <source>
        <dbReference type="Proteomes" id="UP001162029"/>
    </source>
</evidence>
<sequence length="98" mass="10510">MTKTTTLSSTITAPSSCNDVALNIKDDDLLLSPSHSVYSKGVIFDFAGPYTIGRDAFAFGAPTRYLQCQVEPEAVAEVGSSGGCRMQDVREENAQFVL</sequence>
<name>A0AAV0U576_9STRA</name>
<proteinExistence type="predicted"/>
<keyword evidence="2" id="KW-1185">Reference proteome</keyword>
<dbReference type="InterPro" id="IPR008496">
    <property type="entry name" value="TMEM222/RTE1"/>
</dbReference>
<evidence type="ECO:0000313" key="1">
    <source>
        <dbReference type="EMBL" id="CAI5730630.1"/>
    </source>
</evidence>
<protein>
    <recommendedName>
        <fullName evidence="3">Hedgehog/Intein (Hint) domain-containing protein</fullName>
    </recommendedName>
</protein>
<reference evidence="1" key="1">
    <citation type="submission" date="2022-12" db="EMBL/GenBank/DDBJ databases">
        <authorList>
            <person name="Webb A."/>
        </authorList>
    </citation>
    <scope>NUCLEOTIDE SEQUENCE</scope>
    <source>
        <strain evidence="1">Pd1</strain>
    </source>
</reference>
<accession>A0AAV0U576</accession>
<evidence type="ECO:0008006" key="3">
    <source>
        <dbReference type="Google" id="ProtNLM"/>
    </source>
</evidence>
<gene>
    <name evidence="1" type="ORF">PDE001_LOCUS4565</name>
</gene>
<dbReference type="Proteomes" id="UP001162029">
    <property type="component" value="Unassembled WGS sequence"/>
</dbReference>
<dbReference type="AlphaFoldDB" id="A0AAV0U576"/>